<accession>A0ABD2CJR7</accession>
<name>A0ABD2CJR7_VESMC</name>
<evidence type="ECO:0000313" key="1">
    <source>
        <dbReference type="EMBL" id="KAL2745343.1"/>
    </source>
</evidence>
<sequence length="119" mass="12921">PTGLCYGCTKTRSIFMAHCAMCLLSILLEDRTQNTFGLHDREDAATTSTTTTTTTTTTTITTTVVVEGFPVCDITDTRRRGGRGTPVAILDRTFDVNDENTSASRNRRDSCNTCCCGPI</sequence>
<dbReference type="Proteomes" id="UP001607303">
    <property type="component" value="Unassembled WGS sequence"/>
</dbReference>
<comment type="caution">
    <text evidence="1">The sequence shown here is derived from an EMBL/GenBank/DDBJ whole genome shotgun (WGS) entry which is preliminary data.</text>
</comment>
<feature type="non-terminal residue" evidence="1">
    <location>
        <position position="1"/>
    </location>
</feature>
<proteinExistence type="predicted"/>
<organism evidence="1 2">
    <name type="scientific">Vespula maculifrons</name>
    <name type="common">Eastern yellow jacket</name>
    <name type="synonym">Wasp</name>
    <dbReference type="NCBI Taxonomy" id="7453"/>
    <lineage>
        <taxon>Eukaryota</taxon>
        <taxon>Metazoa</taxon>
        <taxon>Ecdysozoa</taxon>
        <taxon>Arthropoda</taxon>
        <taxon>Hexapoda</taxon>
        <taxon>Insecta</taxon>
        <taxon>Pterygota</taxon>
        <taxon>Neoptera</taxon>
        <taxon>Endopterygota</taxon>
        <taxon>Hymenoptera</taxon>
        <taxon>Apocrita</taxon>
        <taxon>Aculeata</taxon>
        <taxon>Vespoidea</taxon>
        <taxon>Vespidae</taxon>
        <taxon>Vespinae</taxon>
        <taxon>Vespula</taxon>
    </lineage>
</organism>
<protein>
    <recommendedName>
        <fullName evidence="3">Secreted protein</fullName>
    </recommendedName>
</protein>
<evidence type="ECO:0000313" key="2">
    <source>
        <dbReference type="Proteomes" id="UP001607303"/>
    </source>
</evidence>
<keyword evidence="2" id="KW-1185">Reference proteome</keyword>
<evidence type="ECO:0008006" key="3">
    <source>
        <dbReference type="Google" id="ProtNLM"/>
    </source>
</evidence>
<dbReference type="AlphaFoldDB" id="A0ABD2CJR7"/>
<feature type="non-terminal residue" evidence="1">
    <location>
        <position position="119"/>
    </location>
</feature>
<dbReference type="EMBL" id="JAYRBN010000043">
    <property type="protein sequence ID" value="KAL2745343.1"/>
    <property type="molecule type" value="Genomic_DNA"/>
</dbReference>
<gene>
    <name evidence="1" type="ORF">V1477_006198</name>
</gene>
<reference evidence="1 2" key="1">
    <citation type="journal article" date="2024" name="Ann. Entomol. Soc. Am.">
        <title>Genomic analyses of the southern and eastern yellowjacket wasps (Hymenoptera: Vespidae) reveal evolutionary signatures of social life.</title>
        <authorList>
            <person name="Catto M.A."/>
            <person name="Caine P.B."/>
            <person name="Orr S.E."/>
            <person name="Hunt B.G."/>
            <person name="Goodisman M.A.D."/>
        </authorList>
    </citation>
    <scope>NUCLEOTIDE SEQUENCE [LARGE SCALE GENOMIC DNA]</scope>
    <source>
        <strain evidence="1">232</strain>
        <tissue evidence="1">Head and thorax</tissue>
    </source>
</reference>